<evidence type="ECO:0000313" key="2">
    <source>
        <dbReference type="EMBL" id="SHI10725.1"/>
    </source>
</evidence>
<evidence type="ECO:0000256" key="1">
    <source>
        <dbReference type="SAM" id="Phobius"/>
    </source>
</evidence>
<reference evidence="2 3" key="1">
    <citation type="submission" date="2016-11" db="EMBL/GenBank/DDBJ databases">
        <authorList>
            <person name="Jaros S."/>
            <person name="Januszkiewicz K."/>
            <person name="Wedrychowicz H."/>
        </authorList>
    </citation>
    <scope>NUCLEOTIDE SEQUENCE [LARGE SCALE GENOMIC DNA]</scope>
    <source>
        <strain evidence="2 3">CECT 7868</strain>
    </source>
</reference>
<keyword evidence="1" id="KW-0812">Transmembrane</keyword>
<feature type="transmembrane region" description="Helical" evidence="1">
    <location>
        <begin position="49"/>
        <end position="67"/>
    </location>
</feature>
<protein>
    <submittedName>
        <fullName evidence="2">Uncharacterized protein</fullName>
    </submittedName>
</protein>
<proteinExistence type="predicted"/>
<dbReference type="AlphaFoldDB" id="A0A1M5YFA6"/>
<dbReference type="EMBL" id="FQXZ01000015">
    <property type="protein sequence ID" value="SHI10725.1"/>
    <property type="molecule type" value="Genomic_DNA"/>
</dbReference>
<sequence length="77" mass="9210">MTKYKEENNSKSTKKFYYHFLVFLIWSLGGLQVWGTLYCFFHFDTWLERGISIATLILLSQLVIYLLNKTIFKYDLG</sequence>
<keyword evidence="3" id="KW-1185">Reference proteome</keyword>
<feature type="transmembrane region" description="Helical" evidence="1">
    <location>
        <begin position="20"/>
        <end position="43"/>
    </location>
</feature>
<organism evidence="2 3">
    <name type="scientific">Vibrio aerogenes CECT 7868</name>
    <dbReference type="NCBI Taxonomy" id="1216006"/>
    <lineage>
        <taxon>Bacteria</taxon>
        <taxon>Pseudomonadati</taxon>
        <taxon>Pseudomonadota</taxon>
        <taxon>Gammaproteobacteria</taxon>
        <taxon>Vibrionales</taxon>
        <taxon>Vibrionaceae</taxon>
        <taxon>Vibrio</taxon>
    </lineage>
</organism>
<evidence type="ECO:0000313" key="3">
    <source>
        <dbReference type="Proteomes" id="UP000184608"/>
    </source>
</evidence>
<name>A0A1M5YFA6_9VIBR</name>
<gene>
    <name evidence="2" type="ORF">VA7868_01689</name>
</gene>
<dbReference type="STRING" id="1216006.VA7868_01689"/>
<keyword evidence="1" id="KW-1133">Transmembrane helix</keyword>
<keyword evidence="1" id="KW-0472">Membrane</keyword>
<accession>A0A1M5YFA6</accession>
<dbReference type="Proteomes" id="UP000184608">
    <property type="component" value="Unassembled WGS sequence"/>
</dbReference>